<keyword evidence="4" id="KW-1185">Reference proteome</keyword>
<dbReference type="Proteomes" id="UP001189429">
    <property type="component" value="Unassembled WGS sequence"/>
</dbReference>
<gene>
    <name evidence="3" type="ORF">PCOR1329_LOCUS47360</name>
</gene>
<dbReference type="EMBL" id="CAUYUJ010015706">
    <property type="protein sequence ID" value="CAK0857182.1"/>
    <property type="molecule type" value="Genomic_DNA"/>
</dbReference>
<proteinExistence type="predicted"/>
<protein>
    <recommendedName>
        <fullName evidence="5">RanBP2-type domain-containing protein</fullName>
    </recommendedName>
</protein>
<keyword evidence="1" id="KW-0175">Coiled coil</keyword>
<accession>A0ABN9UE92</accession>
<feature type="coiled-coil region" evidence="1">
    <location>
        <begin position="171"/>
        <end position="250"/>
    </location>
</feature>
<evidence type="ECO:0000256" key="2">
    <source>
        <dbReference type="SAM" id="MobiDB-lite"/>
    </source>
</evidence>
<evidence type="ECO:0000256" key="1">
    <source>
        <dbReference type="SAM" id="Coils"/>
    </source>
</evidence>
<feature type="region of interest" description="Disordered" evidence="2">
    <location>
        <begin position="282"/>
        <end position="304"/>
    </location>
</feature>
<feature type="region of interest" description="Disordered" evidence="2">
    <location>
        <begin position="1"/>
        <end position="35"/>
    </location>
</feature>
<evidence type="ECO:0000313" key="3">
    <source>
        <dbReference type="EMBL" id="CAK0857182.1"/>
    </source>
</evidence>
<reference evidence="3" key="1">
    <citation type="submission" date="2023-10" db="EMBL/GenBank/DDBJ databases">
        <authorList>
            <person name="Chen Y."/>
            <person name="Shah S."/>
            <person name="Dougan E. K."/>
            <person name="Thang M."/>
            <person name="Chan C."/>
        </authorList>
    </citation>
    <scope>NUCLEOTIDE SEQUENCE [LARGE SCALE GENOMIC DNA]</scope>
</reference>
<evidence type="ECO:0008006" key="5">
    <source>
        <dbReference type="Google" id="ProtNLM"/>
    </source>
</evidence>
<name>A0ABN9UE92_9DINO</name>
<comment type="caution">
    <text evidence="3">The sequence shown here is derived from an EMBL/GenBank/DDBJ whole genome shotgun (WGS) entry which is preliminary data.</text>
</comment>
<feature type="region of interest" description="Disordered" evidence="2">
    <location>
        <begin position="92"/>
        <end position="127"/>
    </location>
</feature>
<organism evidence="3 4">
    <name type="scientific">Prorocentrum cordatum</name>
    <dbReference type="NCBI Taxonomy" id="2364126"/>
    <lineage>
        <taxon>Eukaryota</taxon>
        <taxon>Sar</taxon>
        <taxon>Alveolata</taxon>
        <taxon>Dinophyceae</taxon>
        <taxon>Prorocentrales</taxon>
        <taxon>Prorocentraceae</taxon>
        <taxon>Prorocentrum</taxon>
    </lineage>
</organism>
<sequence length="729" mass="79395">MTSHGRDWAQEGWQQHTDGSWSKDTRHWHPQQSSRTWECKVCHSTNWCPKTRCSVRGVRKSFVPASASTGTPQSSSPAGGVAAQLSEAASILKQASPQGETEVPSSSSVQSPSNDAPDMTRSQRQTATKQLEAALATLHGAEHAALRDSINQEIASHKQAIISDKPLGQRRDHCKAALERAKKRSQQAREALRLAEAAVQAADKEEPRLAQELADLQQAISEAPVQEEGLAALKSQLEAACQQLSKVEGTHPDAIADAEARSRDLLLRFEASLDQHAAKEAGGMNVPRRHSAKSPPVPGEDTSAPGVLAISRNATIVSSTGISISPPTGLTLTAISAHAPVASAPAEEKRAFWASLTAVHKRAPVAVIDGKDDKEAAGVNSNYQFAPERGLAHDLQDAAELSGAMEPSCFGIPGHEKRSDHVWLGPHWHRKLHATSAPQDSLCFSEREGRRVVKATVALDQSLGPRPAPSLKMSSEKLHDPKVRRAYKADMFALAGELQHNVTQGPDVYHAQMIEHVQDLQREHFFAPGSQIPKKPWISSTKWALIKNTPGIRNLAVWGWQQAQRLLLQRGLQAWAGHLRSPASPEYAALRGSITAARRRAAQSSAPLSSHRNATRALTWADRQTWAEGPARQADVADRDGNTEALFGISRQIRTPRGFRKRAKVNDEQGRSLNDPGQISSRWKRHWAPLFAGQIPPMSEVAARAQQCPRGNFRGFIPKKDMGQMALAL</sequence>
<evidence type="ECO:0000313" key="4">
    <source>
        <dbReference type="Proteomes" id="UP001189429"/>
    </source>
</evidence>
<feature type="non-terminal residue" evidence="3">
    <location>
        <position position="729"/>
    </location>
</feature>
<feature type="compositionally biased region" description="Low complexity" evidence="2">
    <location>
        <begin position="103"/>
        <end position="113"/>
    </location>
</feature>